<dbReference type="WBParaSite" id="nRc.2.0.1.t16845-RA">
    <property type="protein sequence ID" value="nRc.2.0.1.t16845-RA"/>
    <property type="gene ID" value="nRc.2.0.1.g16845"/>
</dbReference>
<organism evidence="1 2">
    <name type="scientific">Romanomermis culicivorax</name>
    <name type="common">Nematode worm</name>
    <dbReference type="NCBI Taxonomy" id="13658"/>
    <lineage>
        <taxon>Eukaryota</taxon>
        <taxon>Metazoa</taxon>
        <taxon>Ecdysozoa</taxon>
        <taxon>Nematoda</taxon>
        <taxon>Enoplea</taxon>
        <taxon>Dorylaimia</taxon>
        <taxon>Mermithida</taxon>
        <taxon>Mermithoidea</taxon>
        <taxon>Mermithidae</taxon>
        <taxon>Romanomermis</taxon>
    </lineage>
</organism>
<dbReference type="AlphaFoldDB" id="A0A915ISJ7"/>
<name>A0A915ISJ7_ROMCU</name>
<evidence type="ECO:0000313" key="2">
    <source>
        <dbReference type="WBParaSite" id="nRc.2.0.1.t16845-RA"/>
    </source>
</evidence>
<reference evidence="2" key="1">
    <citation type="submission" date="2022-11" db="UniProtKB">
        <authorList>
            <consortium name="WormBaseParasite"/>
        </authorList>
    </citation>
    <scope>IDENTIFICATION</scope>
</reference>
<protein>
    <submittedName>
        <fullName evidence="2">Uncharacterized protein</fullName>
    </submittedName>
</protein>
<sequence>MPNDPMIISMYIYRVSQKKATGIDVKWFLVVHRDDMSYADLKPNLMGNIEQASFIKQLKSFSNFRQIKR</sequence>
<keyword evidence="1" id="KW-1185">Reference proteome</keyword>
<evidence type="ECO:0000313" key="1">
    <source>
        <dbReference type="Proteomes" id="UP000887565"/>
    </source>
</evidence>
<dbReference type="Proteomes" id="UP000887565">
    <property type="component" value="Unplaced"/>
</dbReference>
<accession>A0A915ISJ7</accession>
<proteinExistence type="predicted"/>